<evidence type="ECO:0000313" key="1">
    <source>
        <dbReference type="EMBL" id="ABS86822.1"/>
    </source>
</evidence>
<proteinExistence type="predicted"/>
<name>A7LH02_9HELI</name>
<protein>
    <submittedName>
        <fullName evidence="1">Uncharacterized protein</fullName>
    </submittedName>
</protein>
<gene>
    <name evidence="1" type="ORF">pz25w</name>
</gene>
<reference evidence="1" key="1">
    <citation type="submission" date="2007-07" db="EMBL/GenBank/DDBJ databases">
        <title>Plasticity zones in Helicobacters: population, sequence and functional analyses.</title>
        <authorList>
            <person name="Kersulyte D."/>
            <person name="Lee W."/>
            <person name="Subramaniam D."/>
            <person name="Kalia A."/>
            <person name="Dailidiene D."/>
            <person name="Anant S."/>
            <person name="Berg D.E."/>
        </authorList>
    </citation>
    <scope>NUCLEOTIDE SEQUENCE</scope>
    <source>
        <strain evidence="1">MIT-00-7128</strain>
    </source>
</reference>
<dbReference type="EMBL" id="EU015081">
    <property type="protein sequence ID" value="ABS86822.1"/>
    <property type="molecule type" value="Genomic_DNA"/>
</dbReference>
<dbReference type="AlphaFoldDB" id="A7LH02"/>
<accession>A7LH02</accession>
<organism evidence="1">
    <name type="scientific">Helicobacter cetorum</name>
    <dbReference type="NCBI Taxonomy" id="138563"/>
    <lineage>
        <taxon>Bacteria</taxon>
        <taxon>Pseudomonadati</taxon>
        <taxon>Campylobacterota</taxon>
        <taxon>Epsilonproteobacteria</taxon>
        <taxon>Campylobacterales</taxon>
        <taxon>Helicobacteraceae</taxon>
        <taxon>Helicobacter</taxon>
    </lineage>
</organism>
<sequence length="174" mass="20963">MNNTEIKDTQLETLQYKHCPFCCDKKDCSCWDFLVGYNKELEYFSRNLKSLWKLLEVTDREFIDKKIANFYPFGSAYATRVNENQFKDKLMKLHKSFSFYQYILYNIVNMISEKYTLIPNKKYNKQILIPKKTFNKLFLDLSRNHNFTLKTSQKIIEKAQKLNEILCEMQSLKQ</sequence>